<dbReference type="GO" id="GO:0005840">
    <property type="term" value="C:ribosome"/>
    <property type="evidence" value="ECO:0007669"/>
    <property type="project" value="UniProtKB-KW"/>
</dbReference>
<dbReference type="Proteomes" id="UP000199062">
    <property type="component" value="Unassembled WGS sequence"/>
</dbReference>
<evidence type="ECO:0000313" key="3">
    <source>
        <dbReference type="Proteomes" id="UP000199062"/>
    </source>
</evidence>
<feature type="domain" description="N-acetyltransferase" evidence="1">
    <location>
        <begin position="12"/>
        <end position="163"/>
    </location>
</feature>
<protein>
    <submittedName>
        <fullName evidence="2">[SSU ribosomal protein S18P]-alanine acetyltransferase</fullName>
    </submittedName>
</protein>
<keyword evidence="3" id="KW-1185">Reference proteome</keyword>
<proteinExistence type="predicted"/>
<keyword evidence="2" id="KW-0808">Transferase</keyword>
<dbReference type="NCBIfam" id="TIGR01575">
    <property type="entry name" value="rimI"/>
    <property type="match status" value="1"/>
</dbReference>
<dbReference type="EMBL" id="FOZK01000006">
    <property type="protein sequence ID" value="SFS12904.1"/>
    <property type="molecule type" value="Genomic_DNA"/>
</dbReference>
<dbReference type="GO" id="GO:0008080">
    <property type="term" value="F:N-acetyltransferase activity"/>
    <property type="evidence" value="ECO:0007669"/>
    <property type="project" value="InterPro"/>
</dbReference>
<dbReference type="CDD" id="cd04301">
    <property type="entry name" value="NAT_SF"/>
    <property type="match status" value="1"/>
</dbReference>
<reference evidence="2 3" key="1">
    <citation type="submission" date="2016-10" db="EMBL/GenBank/DDBJ databases">
        <authorList>
            <person name="de Groot N.N."/>
        </authorList>
    </citation>
    <scope>NUCLEOTIDE SEQUENCE [LARGE SCALE GENOMIC DNA]</scope>
    <source>
        <strain evidence="2 3">CGMCC 1.10457</strain>
    </source>
</reference>
<dbReference type="InterPro" id="IPR006464">
    <property type="entry name" value="AcTrfase_RimI/Ard1"/>
</dbReference>
<dbReference type="AlphaFoldDB" id="A0A1I6MB00"/>
<dbReference type="RefSeq" id="WP_089819347.1">
    <property type="nucleotide sequence ID" value="NZ_FOZK01000006.1"/>
</dbReference>
<dbReference type="Gene3D" id="3.40.630.30">
    <property type="match status" value="1"/>
</dbReference>
<dbReference type="SUPFAM" id="SSF55729">
    <property type="entry name" value="Acyl-CoA N-acyltransferases (Nat)"/>
    <property type="match status" value="1"/>
</dbReference>
<keyword evidence="2" id="KW-0689">Ribosomal protein</keyword>
<name>A0A1I6MB00_9EURY</name>
<accession>A0A1I6MB00</accession>
<dbReference type="InterPro" id="IPR016181">
    <property type="entry name" value="Acyl_CoA_acyltransferase"/>
</dbReference>
<keyword evidence="2" id="KW-0687">Ribonucleoprotein</keyword>
<dbReference type="InterPro" id="IPR000182">
    <property type="entry name" value="GNAT_dom"/>
</dbReference>
<dbReference type="STRING" id="767519.SAMN05216559_4155"/>
<dbReference type="PROSITE" id="PS51186">
    <property type="entry name" value="GNAT"/>
    <property type="match status" value="1"/>
</dbReference>
<evidence type="ECO:0000313" key="2">
    <source>
        <dbReference type="EMBL" id="SFS12904.1"/>
    </source>
</evidence>
<gene>
    <name evidence="2" type="ORF">SAMN05216559_4155</name>
</gene>
<organism evidence="2 3">
    <name type="scientific">Halomicrobium zhouii</name>
    <dbReference type="NCBI Taxonomy" id="767519"/>
    <lineage>
        <taxon>Archaea</taxon>
        <taxon>Methanobacteriati</taxon>
        <taxon>Methanobacteriota</taxon>
        <taxon>Stenosarchaea group</taxon>
        <taxon>Halobacteria</taxon>
        <taxon>Halobacteriales</taxon>
        <taxon>Haloarculaceae</taxon>
        <taxon>Halomicrobium</taxon>
    </lineage>
</organism>
<dbReference type="Pfam" id="PF00583">
    <property type="entry name" value="Acetyltransf_1"/>
    <property type="match status" value="1"/>
</dbReference>
<dbReference type="OrthoDB" id="43754at2157"/>
<sequence>MTTVAPDDRDPAAVRAVDRDDLLTIHRIEKAAFPQPWPFSAFERYLDEPGFLVAEREDPDAGGDRAVVGYVVADTVPNHGSPLGHVKDIAVDPDHRDEGVGSTLLQRAIDVLDEADAGSIKLEVRATNDRAISLYREFDFHHRRTIPNYYGNGEDALVMVRSE</sequence>
<dbReference type="PANTHER" id="PTHR43072">
    <property type="entry name" value="N-ACETYLTRANSFERASE"/>
    <property type="match status" value="1"/>
</dbReference>
<evidence type="ECO:0000259" key="1">
    <source>
        <dbReference type="PROSITE" id="PS51186"/>
    </source>
</evidence>